<protein>
    <recommendedName>
        <fullName evidence="3">Helix-turn-helix domain-containing protein</fullName>
    </recommendedName>
</protein>
<evidence type="ECO:0000313" key="2">
    <source>
        <dbReference type="Proteomes" id="UP000028530"/>
    </source>
</evidence>
<sequence length="202" mass="22344">MGKRTVESHSPALEAQTQWFHVFKSMIDQGDVAKIGPHAFTVYAVIKAHTNYSSGLALPGIDLISEKSGVSPAQIKRALRVLEEAGYITRTRVGRSNRYTLREKIHVTDEYGRPQAVATWDYVPRGVQQAVADLKNLLVAGDLAGTRIVHIERLNMQINVGGENTQINLESLLAGLDRLPAGMREKLRGKLHQLDEVIHSSD</sequence>
<dbReference type="Pfam" id="PF13730">
    <property type="entry name" value="HTH_36"/>
    <property type="match status" value="1"/>
</dbReference>
<proteinExistence type="predicted"/>
<name>A0ABM5VUH1_ECTME</name>
<evidence type="ECO:0000313" key="1">
    <source>
        <dbReference type="EMBL" id="ALN18470.1"/>
    </source>
</evidence>
<reference evidence="1 2" key="1">
    <citation type="submission" date="2015-11" db="EMBL/GenBank/DDBJ databases">
        <authorList>
            <person name="Chong T.M."/>
            <person name="Chan K.G."/>
            <person name="Dessaux Y."/>
        </authorList>
    </citation>
    <scope>NUCLEOTIDE SEQUENCE [LARGE SCALE GENOMIC DNA]</scope>
    <source>
        <strain evidence="1 2">S5.2</strain>
    </source>
</reference>
<dbReference type="CDD" id="cd00090">
    <property type="entry name" value="HTH_ARSR"/>
    <property type="match status" value="1"/>
</dbReference>
<dbReference type="SUPFAM" id="SSF46785">
    <property type="entry name" value="Winged helix' DNA-binding domain"/>
    <property type="match status" value="1"/>
</dbReference>
<dbReference type="EMBL" id="CP013124">
    <property type="protein sequence ID" value="ALN18470.1"/>
    <property type="molecule type" value="Genomic_DNA"/>
</dbReference>
<keyword evidence="2" id="KW-1185">Reference proteome</keyword>
<dbReference type="InterPro" id="IPR036390">
    <property type="entry name" value="WH_DNA-bd_sf"/>
</dbReference>
<dbReference type="InterPro" id="IPR036388">
    <property type="entry name" value="WH-like_DNA-bd_sf"/>
</dbReference>
<dbReference type="InterPro" id="IPR011991">
    <property type="entry name" value="ArsR-like_HTH"/>
</dbReference>
<dbReference type="Proteomes" id="UP000028530">
    <property type="component" value="Chromosome"/>
</dbReference>
<gene>
    <name evidence="1" type="ORF">DW68_007470</name>
</gene>
<evidence type="ECO:0008006" key="3">
    <source>
        <dbReference type="Google" id="ProtNLM"/>
    </source>
</evidence>
<dbReference type="Gene3D" id="1.10.10.10">
    <property type="entry name" value="Winged helix-like DNA-binding domain superfamily/Winged helix DNA-binding domain"/>
    <property type="match status" value="1"/>
</dbReference>
<accession>A0ABM5VUH1</accession>
<organism evidence="1 2">
    <name type="scientific">Ectopseudomonas mendocina S5.2</name>
    <dbReference type="NCBI Taxonomy" id="1225174"/>
    <lineage>
        <taxon>Bacteria</taxon>
        <taxon>Pseudomonadati</taxon>
        <taxon>Pseudomonadota</taxon>
        <taxon>Gammaproteobacteria</taxon>
        <taxon>Pseudomonadales</taxon>
        <taxon>Pseudomonadaceae</taxon>
        <taxon>Ectopseudomonas</taxon>
    </lineage>
</organism>